<reference evidence="9 10" key="1">
    <citation type="submission" date="2024-01" db="EMBL/GenBank/DDBJ databases">
        <title>novel species in genus Adlercreutzia.</title>
        <authorList>
            <person name="Liu X."/>
        </authorList>
    </citation>
    <scope>NUCLEOTIDE SEQUENCE [LARGE SCALE GENOMIC DNA]</scope>
    <source>
        <strain evidence="9 10">R22</strain>
    </source>
</reference>
<dbReference type="CDD" id="cd16371">
    <property type="entry name" value="DMSOR_beta_like"/>
    <property type="match status" value="1"/>
</dbReference>
<keyword evidence="4" id="KW-0677">Repeat</keyword>
<dbReference type="PANTHER" id="PTHR43177:SF5">
    <property type="entry name" value="ANAEROBIC DIMETHYL SULFOXIDE REDUCTASE CHAIN B-RELATED"/>
    <property type="match status" value="1"/>
</dbReference>
<keyword evidence="7" id="KW-0411">Iron-sulfur</keyword>
<dbReference type="PANTHER" id="PTHR43177">
    <property type="entry name" value="PROTEIN NRFC"/>
    <property type="match status" value="1"/>
</dbReference>
<feature type="domain" description="4Fe-4S ferredoxin-type" evidence="8">
    <location>
        <begin position="80"/>
        <end position="109"/>
    </location>
</feature>
<evidence type="ECO:0000313" key="9">
    <source>
        <dbReference type="EMBL" id="MEC4294816.1"/>
    </source>
</evidence>
<keyword evidence="10" id="KW-1185">Reference proteome</keyword>
<dbReference type="RefSeq" id="WP_326437753.1">
    <property type="nucleotide sequence ID" value="NZ_JAYMFH010000005.1"/>
</dbReference>
<evidence type="ECO:0000256" key="6">
    <source>
        <dbReference type="ARBA" id="ARBA00023004"/>
    </source>
</evidence>
<evidence type="ECO:0000256" key="7">
    <source>
        <dbReference type="ARBA" id="ARBA00023014"/>
    </source>
</evidence>
<dbReference type="PROSITE" id="PS00198">
    <property type="entry name" value="4FE4S_FER_1"/>
    <property type="match status" value="1"/>
</dbReference>
<dbReference type="InterPro" id="IPR017896">
    <property type="entry name" value="4Fe4S_Fe-S-bd"/>
</dbReference>
<dbReference type="Pfam" id="PF12800">
    <property type="entry name" value="Fer4_4"/>
    <property type="match status" value="1"/>
</dbReference>
<proteinExistence type="predicted"/>
<keyword evidence="6" id="KW-0408">Iron</keyword>
<protein>
    <submittedName>
        <fullName evidence="9">4Fe-4S dicluster domain-containing protein</fullName>
    </submittedName>
</protein>
<organism evidence="9 10">
    <name type="scientific">Adlercreutzia shanghongiae</name>
    <dbReference type="NCBI Taxonomy" id="3111773"/>
    <lineage>
        <taxon>Bacteria</taxon>
        <taxon>Bacillati</taxon>
        <taxon>Actinomycetota</taxon>
        <taxon>Coriobacteriia</taxon>
        <taxon>Eggerthellales</taxon>
        <taxon>Eggerthellaceae</taxon>
        <taxon>Adlercreutzia</taxon>
    </lineage>
</organism>
<keyword evidence="5" id="KW-0249">Electron transport</keyword>
<comment type="caution">
    <text evidence="9">The sequence shown here is derived from an EMBL/GenBank/DDBJ whole genome shotgun (WGS) entry which is preliminary data.</text>
</comment>
<evidence type="ECO:0000256" key="1">
    <source>
        <dbReference type="ARBA" id="ARBA00022448"/>
    </source>
</evidence>
<dbReference type="InterPro" id="IPR017900">
    <property type="entry name" value="4Fe4S_Fe_S_CS"/>
</dbReference>
<keyword evidence="1" id="KW-0813">Transport</keyword>
<dbReference type="PROSITE" id="PS51379">
    <property type="entry name" value="4FE4S_FER_2"/>
    <property type="match status" value="2"/>
</dbReference>
<evidence type="ECO:0000256" key="2">
    <source>
        <dbReference type="ARBA" id="ARBA00022485"/>
    </source>
</evidence>
<evidence type="ECO:0000256" key="5">
    <source>
        <dbReference type="ARBA" id="ARBA00022982"/>
    </source>
</evidence>
<dbReference type="Gene3D" id="3.30.70.20">
    <property type="match status" value="2"/>
</dbReference>
<dbReference type="Proteomes" id="UP001343724">
    <property type="component" value="Unassembled WGS sequence"/>
</dbReference>
<name>A0ABU6IY94_9ACTN</name>
<feature type="domain" description="4Fe-4S ferredoxin-type" evidence="8">
    <location>
        <begin position="48"/>
        <end position="79"/>
    </location>
</feature>
<accession>A0ABU6IY94</accession>
<evidence type="ECO:0000256" key="3">
    <source>
        <dbReference type="ARBA" id="ARBA00022723"/>
    </source>
</evidence>
<dbReference type="SUPFAM" id="SSF54862">
    <property type="entry name" value="4Fe-4S ferredoxins"/>
    <property type="match status" value="1"/>
</dbReference>
<dbReference type="Pfam" id="PF13247">
    <property type="entry name" value="Fer4_11"/>
    <property type="match status" value="1"/>
</dbReference>
<keyword evidence="3" id="KW-0479">Metal-binding</keyword>
<sequence length="192" mass="20553">MALGFYFRESACTGCRVCQIACQDRNDLPVNVAVRKVATFTSGSYPQAQFYHYSAACNHCADPACAAACPTGATQKSDDGTVYRDKETCIGCGSCVSACPYGHPMVDEEAGVSVRCDSCKAFRDNGENPVCVDACPMRALEFGDIEELRAKHEGENLVVELPILPSADETGPALLIDAKQCALAADYKETMI</sequence>
<gene>
    <name evidence="9" type="ORF">VJ920_05805</name>
</gene>
<evidence type="ECO:0000259" key="8">
    <source>
        <dbReference type="PROSITE" id="PS51379"/>
    </source>
</evidence>
<evidence type="ECO:0000313" key="10">
    <source>
        <dbReference type="Proteomes" id="UP001343724"/>
    </source>
</evidence>
<evidence type="ECO:0000256" key="4">
    <source>
        <dbReference type="ARBA" id="ARBA00022737"/>
    </source>
</evidence>
<dbReference type="InterPro" id="IPR050954">
    <property type="entry name" value="ET_IronSulfur_Cluster-Binding"/>
</dbReference>
<keyword evidence="2" id="KW-0004">4Fe-4S</keyword>
<dbReference type="EMBL" id="JAYMFH010000005">
    <property type="protein sequence ID" value="MEC4294816.1"/>
    <property type="molecule type" value="Genomic_DNA"/>
</dbReference>